<dbReference type="PANTHER" id="PTHR43822:SF21">
    <property type="entry name" value="3-ISOPROPYLMALATE DEHYDRATASE LARGE SUBUNIT 1"/>
    <property type="match status" value="1"/>
</dbReference>
<dbReference type="GO" id="GO:0051539">
    <property type="term" value="F:4 iron, 4 sulfur cluster binding"/>
    <property type="evidence" value="ECO:0007669"/>
    <property type="project" value="UniProtKB-KW"/>
</dbReference>
<comment type="subunit">
    <text evidence="1">Heterodimer of LeuC and LeuD.</text>
</comment>
<feature type="domain" description="Aconitase/3-isopropylmalate dehydratase large subunit alpha/beta/alpha" evidence="7">
    <location>
        <begin position="30"/>
        <end position="420"/>
    </location>
</feature>
<dbReference type="NCBIfam" id="TIGR01343">
    <property type="entry name" value="hacA_fam"/>
    <property type="match status" value="1"/>
</dbReference>
<dbReference type="InterPro" id="IPR006251">
    <property type="entry name" value="Homoacnase/IPMdehydase_lsu"/>
</dbReference>
<accession>A0A545TG41</accession>
<organism evidence="8 9">
    <name type="scientific">Denitrobaculum tricleocarpae</name>
    <dbReference type="NCBI Taxonomy" id="2591009"/>
    <lineage>
        <taxon>Bacteria</taxon>
        <taxon>Pseudomonadati</taxon>
        <taxon>Pseudomonadota</taxon>
        <taxon>Alphaproteobacteria</taxon>
        <taxon>Rhodospirillales</taxon>
        <taxon>Rhodospirillaceae</taxon>
        <taxon>Denitrobaculum</taxon>
    </lineage>
</organism>
<evidence type="ECO:0000256" key="5">
    <source>
        <dbReference type="ARBA" id="ARBA00023014"/>
    </source>
</evidence>
<keyword evidence="9" id="KW-1185">Reference proteome</keyword>
<evidence type="ECO:0000313" key="9">
    <source>
        <dbReference type="Proteomes" id="UP000315252"/>
    </source>
</evidence>
<keyword evidence="3" id="KW-0479">Metal-binding</keyword>
<keyword evidence="5" id="KW-0411">Iron-sulfur</keyword>
<dbReference type="GO" id="GO:0009098">
    <property type="term" value="P:L-leucine biosynthetic process"/>
    <property type="evidence" value="ECO:0007669"/>
    <property type="project" value="InterPro"/>
</dbReference>
<dbReference type="GO" id="GO:0046872">
    <property type="term" value="F:metal ion binding"/>
    <property type="evidence" value="ECO:0007669"/>
    <property type="project" value="UniProtKB-KW"/>
</dbReference>
<dbReference type="InterPro" id="IPR036008">
    <property type="entry name" value="Aconitase_4Fe-4S_dom"/>
</dbReference>
<evidence type="ECO:0000313" key="8">
    <source>
        <dbReference type="EMBL" id="TQV76168.1"/>
    </source>
</evidence>
<protein>
    <submittedName>
        <fullName evidence="8">3-isopropylmalate dehydratase large subunit</fullName>
    </submittedName>
</protein>
<dbReference type="SUPFAM" id="SSF53732">
    <property type="entry name" value="Aconitase iron-sulfur domain"/>
    <property type="match status" value="1"/>
</dbReference>
<dbReference type="GO" id="GO:0003861">
    <property type="term" value="F:3-isopropylmalate dehydratase activity"/>
    <property type="evidence" value="ECO:0007669"/>
    <property type="project" value="InterPro"/>
</dbReference>
<dbReference type="InterPro" id="IPR011826">
    <property type="entry name" value="HAcnase/IPMdehydase_lsu_prok"/>
</dbReference>
<dbReference type="PANTHER" id="PTHR43822">
    <property type="entry name" value="HOMOACONITASE, MITOCHONDRIAL-RELATED"/>
    <property type="match status" value="1"/>
</dbReference>
<comment type="caution">
    <text evidence="8">The sequence shown here is derived from an EMBL/GenBank/DDBJ whole genome shotgun (WGS) entry which is preliminary data.</text>
</comment>
<dbReference type="Gene3D" id="3.30.499.10">
    <property type="entry name" value="Aconitase, domain 3"/>
    <property type="match status" value="2"/>
</dbReference>
<keyword evidence="4" id="KW-0408">Iron</keyword>
<dbReference type="NCBIfam" id="TIGR02086">
    <property type="entry name" value="IPMI_arch"/>
    <property type="match status" value="1"/>
</dbReference>
<evidence type="ECO:0000256" key="1">
    <source>
        <dbReference type="ARBA" id="ARBA00011271"/>
    </source>
</evidence>
<keyword evidence="6" id="KW-0456">Lyase</keyword>
<sequence length="435" mass="45311">MSDQALHAPARQTLAEKIIARAAGHSRVMAGEIVTCNVDLAMIHDSGGPRRVKPMLERLGVKVWDPAKIVLVSDHYVPAVDAQSAAILKLTRDWARDQEIEKFYDQQGICHVVLPERGHLAPGMFVVGGDSHSPTGGAYGAYMFGVGATDMAGVLATGKTWIKVPETILLRWHGSLGEGVTAKDMMLKLCATLGMDGGDYQAIEYSGATLAGLSMQERMTLSNMAAELGAQTGLIAPDEVTARAITDAGGDPGDWENWSGDEDATYRAIHDFDAAELPPQIAAPHSPANAGSVEDVEKVAVDQCYIGACTGAKLVDLHAAARVLKGRKVASTTRLMIAPASTRTTAAAASDGSLAALTEAGAILLPSGCGACAGYGAGVLAEGEVCMASTARNFKGRMGSRESLVYLGSPFSVAATAVMGHIADPRPLLAEGSEL</sequence>
<gene>
    <name evidence="8" type="ORF">FKG95_21235</name>
</gene>
<reference evidence="8 9" key="1">
    <citation type="submission" date="2019-06" db="EMBL/GenBank/DDBJ databases">
        <title>Whole genome sequence for Rhodospirillaceae sp. R148.</title>
        <authorList>
            <person name="Wang G."/>
        </authorList>
    </citation>
    <scope>NUCLEOTIDE SEQUENCE [LARGE SCALE GENOMIC DNA]</scope>
    <source>
        <strain evidence="8 9">R148</strain>
    </source>
</reference>
<dbReference type="OrthoDB" id="9802769at2"/>
<dbReference type="RefSeq" id="WP_142898431.1">
    <property type="nucleotide sequence ID" value="NZ_ML660059.1"/>
</dbReference>
<dbReference type="InterPro" id="IPR015931">
    <property type="entry name" value="Acnase/IPM_dHydase_lsu_aba_1/3"/>
</dbReference>
<proteinExistence type="predicted"/>
<evidence type="ECO:0000256" key="6">
    <source>
        <dbReference type="ARBA" id="ARBA00023239"/>
    </source>
</evidence>
<dbReference type="EMBL" id="VHSH01000008">
    <property type="protein sequence ID" value="TQV76168.1"/>
    <property type="molecule type" value="Genomic_DNA"/>
</dbReference>
<dbReference type="Pfam" id="PF00330">
    <property type="entry name" value="Aconitase"/>
    <property type="match status" value="1"/>
</dbReference>
<keyword evidence="2" id="KW-0004">4Fe-4S</keyword>
<name>A0A545TG41_9PROT</name>
<dbReference type="InterPro" id="IPR001030">
    <property type="entry name" value="Acoase/IPM_deHydtase_lsu_aba"/>
</dbReference>
<evidence type="ECO:0000259" key="7">
    <source>
        <dbReference type="Pfam" id="PF00330"/>
    </source>
</evidence>
<dbReference type="PRINTS" id="PR00415">
    <property type="entry name" value="ACONITASE"/>
</dbReference>
<dbReference type="AlphaFoldDB" id="A0A545TG41"/>
<evidence type="ECO:0000256" key="3">
    <source>
        <dbReference type="ARBA" id="ARBA00022723"/>
    </source>
</evidence>
<evidence type="ECO:0000256" key="4">
    <source>
        <dbReference type="ARBA" id="ARBA00023004"/>
    </source>
</evidence>
<dbReference type="InterPro" id="IPR050067">
    <property type="entry name" value="IPM_dehydratase_rel_enz"/>
</dbReference>
<dbReference type="NCBIfam" id="NF001614">
    <property type="entry name" value="PRK00402.1"/>
    <property type="match status" value="1"/>
</dbReference>
<dbReference type="Proteomes" id="UP000315252">
    <property type="component" value="Unassembled WGS sequence"/>
</dbReference>
<evidence type="ECO:0000256" key="2">
    <source>
        <dbReference type="ARBA" id="ARBA00022485"/>
    </source>
</evidence>